<name>A0AAW1ZIY9_CULAL</name>
<evidence type="ECO:0000313" key="2">
    <source>
        <dbReference type="Proteomes" id="UP001479290"/>
    </source>
</evidence>
<reference evidence="1 2" key="1">
    <citation type="submission" date="2024-05" db="EMBL/GenBank/DDBJ databases">
        <title>A high-quality chromosomal-level genome assembly of Topmouth culter (Culter alburnus).</title>
        <authorList>
            <person name="Zhao H."/>
        </authorList>
    </citation>
    <scope>NUCLEOTIDE SEQUENCE [LARGE SCALE GENOMIC DNA]</scope>
    <source>
        <strain evidence="1">CATC2023</strain>
        <tissue evidence="1">Muscle</tissue>
    </source>
</reference>
<keyword evidence="2" id="KW-1185">Reference proteome</keyword>
<evidence type="ECO:0000313" key="1">
    <source>
        <dbReference type="EMBL" id="KAK9960593.1"/>
    </source>
</evidence>
<dbReference type="Proteomes" id="UP001479290">
    <property type="component" value="Unassembled WGS sequence"/>
</dbReference>
<comment type="caution">
    <text evidence="1">The sequence shown here is derived from an EMBL/GenBank/DDBJ whole genome shotgun (WGS) entry which is preliminary data.</text>
</comment>
<organism evidence="1 2">
    <name type="scientific">Culter alburnus</name>
    <name type="common">Topmouth culter</name>
    <dbReference type="NCBI Taxonomy" id="194366"/>
    <lineage>
        <taxon>Eukaryota</taxon>
        <taxon>Metazoa</taxon>
        <taxon>Chordata</taxon>
        <taxon>Craniata</taxon>
        <taxon>Vertebrata</taxon>
        <taxon>Euteleostomi</taxon>
        <taxon>Actinopterygii</taxon>
        <taxon>Neopterygii</taxon>
        <taxon>Teleostei</taxon>
        <taxon>Ostariophysi</taxon>
        <taxon>Cypriniformes</taxon>
        <taxon>Xenocyprididae</taxon>
        <taxon>Xenocypridinae</taxon>
        <taxon>Culter</taxon>
    </lineage>
</organism>
<dbReference type="AlphaFoldDB" id="A0AAW1ZIY9"/>
<dbReference type="EMBL" id="JAWDJR010000016">
    <property type="protein sequence ID" value="KAK9960593.1"/>
    <property type="molecule type" value="Genomic_DNA"/>
</dbReference>
<protein>
    <submittedName>
        <fullName evidence="1">Uncharacterized protein</fullName>
    </submittedName>
</protein>
<gene>
    <name evidence="1" type="ORF">ABG768_008440</name>
</gene>
<proteinExistence type="predicted"/>
<accession>A0AAW1ZIY9</accession>
<sequence length="566" mass="63855">MRPSSILTFEPGLEHGVPWGRDLFTFVTSAAGHMMRTLQKPRKNKPSKRQVNHRRFLHNMIQRKFAEIEAANHQLASALFSTDKPPNHLTPSLSHIAKEVTDQSPKPSKQAIETFINADKTEVLPEQQDDVCDLWTLDSLMETSVADKGFSQCKSFNSTGTNLRTEKTYKAAKKNNPGHTMEGNSFETDLESFEESVSSWLGSIERTRTYSKPCLTKYSDMKLLPTGVDVSDLSPPSPVISLLSLDSSDLEVQMLIDAEHGVQTQDGTIVESLQMDMVDELDLLDCYDNHGDLQIHNNDPKCKTAEWMVHNEEDLEETSMFPSSLDSPGILENLTGFADGTSNLCNLSQNGQEFDANILSNQEPHRHSFHHNQINYSMNHNNILEDHFGRAEPCMRTNGKEDGYSDTELSAMNGTVSSHHMFSALENQLDSQSRRIHYDIWEQQPLKSSHKSYSSPETDQYLMMQDTNIRNADKNIENQTGSGLQCPIMCCLEGFCYHKGESCFYSKFRGNQSCHNFEGVARSFPATLHKIHPNPIPTPPLDDDWLFSNIVAEEEVNCISNTFGKY</sequence>